<evidence type="ECO:0000313" key="1">
    <source>
        <dbReference type="EMBL" id="APU01664.1"/>
    </source>
</evidence>
<dbReference type="Proteomes" id="UP000225215">
    <property type="component" value="Segment"/>
</dbReference>
<reference evidence="1 2" key="1">
    <citation type="journal article" date="2017" name="Sci. Rep.">
        <title>Characterization and diversity of phages infecting Aeromonas salmonicida subsp. salmonicida.</title>
        <authorList>
            <person name="Vincent A.T."/>
            <person name="Paquet V.E."/>
            <person name="Bernatchez A."/>
            <person name="Tremblay D.M."/>
            <person name="Moineau S."/>
            <person name="Charette S.J."/>
        </authorList>
    </citation>
    <scope>NUCLEOTIDE SEQUENCE [LARGE SCALE GENOMIC DNA]</scope>
</reference>
<evidence type="ECO:0000313" key="2">
    <source>
        <dbReference type="Proteomes" id="UP000225215"/>
    </source>
</evidence>
<name>A0A219YCC3_9CAUD</name>
<protein>
    <submittedName>
        <fullName evidence="1">Uncharacterized protein</fullName>
    </submittedName>
</protein>
<sequence length="75" mass="8809">MKSYIKIWCEYDICGPFGGNNNEQVLVVDHDEHIVDRKAITEIVEKYVIDMSGCRKDEIDGLWTWNFISIMEIQL</sequence>
<proteinExistence type="predicted"/>
<dbReference type="EMBL" id="KY290955">
    <property type="protein sequence ID" value="APU01664.1"/>
    <property type="molecule type" value="Genomic_DNA"/>
</dbReference>
<organism evidence="1 2">
    <name type="scientific">Aeromonas phage 65.2</name>
    <dbReference type="NCBI Taxonomy" id="1932896"/>
    <lineage>
        <taxon>Viruses</taxon>
        <taxon>Duplodnaviria</taxon>
        <taxon>Heunggongvirae</taxon>
        <taxon>Uroviricota</taxon>
        <taxon>Caudoviricetes</taxon>
        <taxon>Pantevenvirales</taxon>
        <taxon>Straboviridae</taxon>
        <taxon>Emmerichvirinae</taxon>
        <taxon>Ishigurovirus</taxon>
        <taxon>Ishigurovirus osborne</taxon>
    </lineage>
</organism>
<accession>A0A219YCC3</accession>